<comment type="caution">
    <text evidence="3">The sequence shown here is derived from an EMBL/GenBank/DDBJ whole genome shotgun (WGS) entry which is preliminary data.</text>
</comment>
<keyword evidence="2" id="KW-0472">Membrane</keyword>
<evidence type="ECO:0000313" key="3">
    <source>
        <dbReference type="EMBL" id="PIL27627.1"/>
    </source>
</evidence>
<protein>
    <submittedName>
        <fullName evidence="3">Uncharacterized protein</fullName>
    </submittedName>
</protein>
<feature type="compositionally biased region" description="Low complexity" evidence="1">
    <location>
        <begin position="437"/>
        <end position="467"/>
    </location>
</feature>
<keyword evidence="2" id="KW-0812">Transmembrane</keyword>
<organism evidence="3 4">
    <name type="scientific">Ganoderma sinense ZZ0214-1</name>
    <dbReference type="NCBI Taxonomy" id="1077348"/>
    <lineage>
        <taxon>Eukaryota</taxon>
        <taxon>Fungi</taxon>
        <taxon>Dikarya</taxon>
        <taxon>Basidiomycota</taxon>
        <taxon>Agaricomycotina</taxon>
        <taxon>Agaricomycetes</taxon>
        <taxon>Polyporales</taxon>
        <taxon>Polyporaceae</taxon>
        <taxon>Ganoderma</taxon>
    </lineage>
</organism>
<dbReference type="AlphaFoldDB" id="A0A2G8S1L5"/>
<keyword evidence="4" id="KW-1185">Reference proteome</keyword>
<dbReference type="OrthoDB" id="10482749at2759"/>
<dbReference type="STRING" id="1077348.A0A2G8S1L5"/>
<dbReference type="EMBL" id="AYKW01000034">
    <property type="protein sequence ID" value="PIL27627.1"/>
    <property type="molecule type" value="Genomic_DNA"/>
</dbReference>
<evidence type="ECO:0000256" key="1">
    <source>
        <dbReference type="SAM" id="MobiDB-lite"/>
    </source>
</evidence>
<sequence>MSADGEKDGGQDGALTNELLSRQALSSSPANVLKYPPHREMFYSCDRYNKTEIDGAVTDGRVQRILGRWTMLVTWETDVGGARVPCRTVYIVDFHSRSGGDRFNFAGISHFDYAWPSVGASFFGHCIGADDWGRGLPTYYTFTKAFDGPTPPEFYQVRMDSDGRTLIGVRDSDSHFSSPNKAWVIMKKDIAPEVMVYYPSREELIVDRTSALKHFMLSAVWHQVRRQCRPMLFANRQMKRMSRILYLTGKESISTLTIAEKMEHICLINTLVPADLHFLSYKSLEPTNTQLTRDLRRPTGVPSHIPLISPRVGFLLIEWLVPEHRRRVRFELPEARRPRDPSLPSETTRTTSFGTSILPERSLLFSGNDSVLNVAPVIPPKPEPESPMWQDRRWEHPTILREPEYIVIQPRTRTPSQWSTSVYSSDRSVPSAHGRARSSPRSPSQVSTSVQPQTEPSSSTRRSQTPSVLPSLSGGRPHHYGPPPVIPDPPPVLPPGAIYVPSFPFERGPSRIISSGLSSRSSSPSSNPPPLSDTPSPPVIPGRLEHGITILPPKFGTIEENSSPPREPSRESVKDRGDLHTVHAIQIVLGMFFVFFVACLTIVCVFVYYSGGSLTISLERKGREL</sequence>
<evidence type="ECO:0000313" key="4">
    <source>
        <dbReference type="Proteomes" id="UP000230002"/>
    </source>
</evidence>
<name>A0A2G8S1L5_9APHY</name>
<feature type="compositionally biased region" description="Polar residues" evidence="1">
    <location>
        <begin position="416"/>
        <end position="428"/>
    </location>
</feature>
<proteinExistence type="predicted"/>
<feature type="region of interest" description="Disordered" evidence="1">
    <location>
        <begin position="416"/>
        <end position="489"/>
    </location>
</feature>
<keyword evidence="2" id="KW-1133">Transmembrane helix</keyword>
<accession>A0A2G8S1L5</accession>
<feature type="compositionally biased region" description="Pro residues" evidence="1">
    <location>
        <begin position="480"/>
        <end position="489"/>
    </location>
</feature>
<dbReference type="Proteomes" id="UP000230002">
    <property type="component" value="Unassembled WGS sequence"/>
</dbReference>
<feature type="region of interest" description="Disordered" evidence="1">
    <location>
        <begin position="511"/>
        <end position="575"/>
    </location>
</feature>
<feature type="compositionally biased region" description="Low complexity" evidence="1">
    <location>
        <begin position="511"/>
        <end position="525"/>
    </location>
</feature>
<feature type="compositionally biased region" description="Pro residues" evidence="1">
    <location>
        <begin position="526"/>
        <end position="540"/>
    </location>
</feature>
<reference evidence="3 4" key="1">
    <citation type="journal article" date="2015" name="Sci. Rep.">
        <title>Chromosome-level genome map provides insights into diverse defense mechanisms in the medicinal fungus Ganoderma sinense.</title>
        <authorList>
            <person name="Zhu Y."/>
            <person name="Xu J."/>
            <person name="Sun C."/>
            <person name="Zhou S."/>
            <person name="Xu H."/>
            <person name="Nelson D.R."/>
            <person name="Qian J."/>
            <person name="Song J."/>
            <person name="Luo H."/>
            <person name="Xiang L."/>
            <person name="Li Y."/>
            <person name="Xu Z."/>
            <person name="Ji A."/>
            <person name="Wang L."/>
            <person name="Lu S."/>
            <person name="Hayward A."/>
            <person name="Sun W."/>
            <person name="Li X."/>
            <person name="Schwartz D.C."/>
            <person name="Wang Y."/>
            <person name="Chen S."/>
        </authorList>
    </citation>
    <scope>NUCLEOTIDE SEQUENCE [LARGE SCALE GENOMIC DNA]</scope>
    <source>
        <strain evidence="3 4">ZZ0214-1</strain>
    </source>
</reference>
<gene>
    <name evidence="3" type="ORF">GSI_10779</name>
</gene>
<feature type="transmembrane region" description="Helical" evidence="2">
    <location>
        <begin position="587"/>
        <end position="611"/>
    </location>
</feature>
<evidence type="ECO:0000256" key="2">
    <source>
        <dbReference type="SAM" id="Phobius"/>
    </source>
</evidence>